<proteinExistence type="predicted"/>
<gene>
    <name evidence="3" type="ORF">ACFPL4_33565</name>
</gene>
<evidence type="ECO:0000256" key="1">
    <source>
        <dbReference type="SAM" id="MobiDB-lite"/>
    </source>
</evidence>
<evidence type="ECO:0000313" key="3">
    <source>
        <dbReference type="EMBL" id="MFC4983207.1"/>
    </source>
</evidence>
<evidence type="ECO:0000313" key="4">
    <source>
        <dbReference type="Proteomes" id="UP001595908"/>
    </source>
</evidence>
<dbReference type="EMBL" id="JBHSJE010000014">
    <property type="protein sequence ID" value="MFC4983207.1"/>
    <property type="molecule type" value="Genomic_DNA"/>
</dbReference>
<dbReference type="PANTHER" id="PTHR43118:SF1">
    <property type="entry name" value="RHAMNOGALACTURONAN LYASE (EUROFUNG)"/>
    <property type="match status" value="1"/>
</dbReference>
<dbReference type="RefSeq" id="WP_244300304.1">
    <property type="nucleotide sequence ID" value="NZ_JBHSJE010000014.1"/>
</dbReference>
<dbReference type="GeneID" id="96256839"/>
<comment type="caution">
    <text evidence="3">The sequence shown here is derived from an EMBL/GenBank/DDBJ whole genome shotgun (WGS) entry which is preliminary data.</text>
</comment>
<feature type="domain" description="Rhamnogalacturonan I lyase beta-sheet" evidence="2">
    <location>
        <begin position="1"/>
        <end position="90"/>
    </location>
</feature>
<dbReference type="InterPro" id="IPR034641">
    <property type="entry name" value="RGL11"/>
</dbReference>
<feature type="region of interest" description="Disordered" evidence="1">
    <location>
        <begin position="82"/>
        <end position="119"/>
    </location>
</feature>
<evidence type="ECO:0000259" key="2">
    <source>
        <dbReference type="Pfam" id="PF18370"/>
    </source>
</evidence>
<dbReference type="InterPro" id="IPR013783">
    <property type="entry name" value="Ig-like_fold"/>
</dbReference>
<dbReference type="Proteomes" id="UP001595908">
    <property type="component" value="Unassembled WGS sequence"/>
</dbReference>
<name>A0ABV9VJZ6_STRAZ</name>
<dbReference type="Pfam" id="PF18370">
    <property type="entry name" value="RGI_lyase"/>
    <property type="match status" value="1"/>
</dbReference>
<keyword evidence="4" id="KW-1185">Reference proteome</keyword>
<dbReference type="Gene3D" id="2.60.40.10">
    <property type="entry name" value="Immunoglobulins"/>
    <property type="match status" value="1"/>
</dbReference>
<accession>A0ABV9VJZ6</accession>
<reference evidence="4" key="1">
    <citation type="journal article" date="2019" name="Int. J. Syst. Evol. Microbiol.">
        <title>The Global Catalogue of Microorganisms (GCM) 10K type strain sequencing project: providing services to taxonomists for standard genome sequencing and annotation.</title>
        <authorList>
            <consortium name="The Broad Institute Genomics Platform"/>
            <consortium name="The Broad Institute Genome Sequencing Center for Infectious Disease"/>
            <person name="Wu L."/>
            <person name="Ma J."/>
        </authorList>
    </citation>
    <scope>NUCLEOTIDE SEQUENCE [LARGE SCALE GENOMIC DNA]</scope>
    <source>
        <strain evidence="4">ICMP 257</strain>
    </source>
</reference>
<dbReference type="InterPro" id="IPR041624">
    <property type="entry name" value="RGI_lyase"/>
</dbReference>
<organism evidence="3 4">
    <name type="scientific">Streptomyces atroolivaceus</name>
    <dbReference type="NCBI Taxonomy" id="66869"/>
    <lineage>
        <taxon>Bacteria</taxon>
        <taxon>Bacillati</taxon>
        <taxon>Actinomycetota</taxon>
        <taxon>Actinomycetes</taxon>
        <taxon>Kitasatosporales</taxon>
        <taxon>Streptomycetaceae</taxon>
        <taxon>Streptomyces</taxon>
    </lineage>
</organism>
<dbReference type="PANTHER" id="PTHR43118">
    <property type="entry name" value="RHAMNOGALACTURONAN LYASE (EUROFUNG)"/>
    <property type="match status" value="1"/>
</dbReference>
<sequence>MEEVDRGLTAVPTDEGVFLSWRLLGSEVTGHTATGMAGADFRVYRDGKRVATVTGSTNYLDEHASPDSEYQVAAVEAGREADRSASVSPWAKGYHESPCAGRRTVSLRPGRSTPTKPQT</sequence>
<protein>
    <recommendedName>
        <fullName evidence="2">Rhamnogalacturonan I lyase beta-sheet domain-containing protein</fullName>
    </recommendedName>
</protein>